<dbReference type="PANTHER" id="PTHR43834:SF6">
    <property type="entry name" value="GTPASE DER"/>
    <property type="match status" value="1"/>
</dbReference>
<feature type="binding site" evidence="8">
    <location>
        <begin position="124"/>
        <end position="127"/>
    </location>
    <ligand>
        <name>GTP</name>
        <dbReference type="ChEBI" id="CHEBI:37565"/>
        <label>1</label>
    </ligand>
</feature>
<dbReference type="InterPro" id="IPR015946">
    <property type="entry name" value="KH_dom-like_a/b"/>
</dbReference>
<dbReference type="CDD" id="cd01894">
    <property type="entry name" value="EngA1"/>
    <property type="match status" value="1"/>
</dbReference>
<dbReference type="FunFam" id="3.40.50.300:FF:000057">
    <property type="entry name" value="GTPase Der"/>
    <property type="match status" value="1"/>
</dbReference>
<dbReference type="Gene3D" id="3.40.50.300">
    <property type="entry name" value="P-loop containing nucleotide triphosphate hydrolases"/>
    <property type="match status" value="2"/>
</dbReference>
<dbReference type="Gene3D" id="3.30.300.20">
    <property type="match status" value="1"/>
</dbReference>
<comment type="function">
    <text evidence="8 10">GTPase that plays an essential role in the late steps of ribosome biogenesis.</text>
</comment>
<feature type="binding site" evidence="8">
    <location>
        <begin position="192"/>
        <end position="199"/>
    </location>
    <ligand>
        <name>GTP</name>
        <dbReference type="ChEBI" id="CHEBI:37565"/>
        <label>2</label>
    </ligand>
</feature>
<dbReference type="SUPFAM" id="SSF52540">
    <property type="entry name" value="P-loop containing nucleoside triphosphate hydrolases"/>
    <property type="match status" value="2"/>
</dbReference>
<dbReference type="InterPro" id="IPR027417">
    <property type="entry name" value="P-loop_NTPase"/>
</dbReference>
<evidence type="ECO:0000256" key="4">
    <source>
        <dbReference type="ARBA" id="ARBA00022737"/>
    </source>
</evidence>
<dbReference type="Pfam" id="PF01926">
    <property type="entry name" value="MMR_HSR1"/>
    <property type="match status" value="2"/>
</dbReference>
<proteinExistence type="inferred from homology"/>
<dbReference type="InterPro" id="IPR031166">
    <property type="entry name" value="G_ENGA"/>
</dbReference>
<evidence type="ECO:0000256" key="5">
    <source>
        <dbReference type="ARBA" id="ARBA00022741"/>
    </source>
</evidence>
<dbReference type="Proteomes" id="UP001378188">
    <property type="component" value="Unassembled WGS sequence"/>
</dbReference>
<evidence type="ECO:0000259" key="11">
    <source>
        <dbReference type="PROSITE" id="PS51712"/>
    </source>
</evidence>
<evidence type="ECO:0000256" key="2">
    <source>
        <dbReference type="ARBA" id="ARBA00020953"/>
    </source>
</evidence>
<dbReference type="PROSITE" id="PS51712">
    <property type="entry name" value="G_ENGA"/>
    <property type="match status" value="2"/>
</dbReference>
<feature type="domain" description="EngA-type G" evidence="11">
    <location>
        <begin position="186"/>
        <end position="361"/>
    </location>
</feature>
<evidence type="ECO:0000256" key="8">
    <source>
        <dbReference type="HAMAP-Rule" id="MF_00195"/>
    </source>
</evidence>
<dbReference type="NCBIfam" id="TIGR03594">
    <property type="entry name" value="GTPase_EngA"/>
    <property type="match status" value="1"/>
</dbReference>
<dbReference type="GO" id="GO:0005525">
    <property type="term" value="F:GTP binding"/>
    <property type="evidence" value="ECO:0007669"/>
    <property type="project" value="UniProtKB-UniRule"/>
</dbReference>
<feature type="domain" description="EngA-type G" evidence="11">
    <location>
        <begin position="8"/>
        <end position="172"/>
    </location>
</feature>
<dbReference type="AlphaFoldDB" id="A0AAW9RI58"/>
<evidence type="ECO:0000313" key="12">
    <source>
        <dbReference type="EMBL" id="MEJ8573387.1"/>
    </source>
</evidence>
<name>A0AAW9RI58_9HYPH</name>
<gene>
    <name evidence="8 12" type="primary">der</name>
    <name evidence="12" type="ORF">V3328_18000</name>
</gene>
<dbReference type="InterPro" id="IPR005225">
    <property type="entry name" value="Small_GTP-bd"/>
</dbReference>
<dbReference type="RefSeq" id="WP_340331078.1">
    <property type="nucleotide sequence ID" value="NZ_JAZHOF010000007.1"/>
</dbReference>
<evidence type="ECO:0000256" key="3">
    <source>
        <dbReference type="ARBA" id="ARBA00022517"/>
    </source>
</evidence>
<sequence length="453" mass="49610">MAHTLKPLTVAIVGRPNVGKSTFFNRLVGRRLALVDDRPGVTRDRREGEAKLGDLALTIIDTAGLEEADADSLEGRMRAQTERAVADADVSVFLIDARAGVTPADRHFADLLRRSGKPVVLVANKCEGAAGEGGFYDAYSLGFGEPVPFSAEHGLGLADLVLALEEHASEDAVPGSARRDEESGPVRVAVVGRPNAGKSTLVNKLIGEDRMLTGPEAGITRDSISVDWQWKGRPVRLVDTAGLRRKARVQAKLEKLSVGDALRAIRAAEVVILVLDEKSPFDKQDLQIADLVTKEARALVIAVNKWDLTEDPKSRMNEMREMADRLLPQVRGMPLVPVSGLTGHGLGKLMEAVFTIREKWETRVPTSALNRWFGALMEHHPPPAVAGRRIKLRYVTQASNRPPTFVVFGTRTEALPESYRRYLLNGLRDAFDLVGVPVRLHLRKTENPFEKGS</sequence>
<evidence type="ECO:0000256" key="10">
    <source>
        <dbReference type="RuleBase" id="RU004481"/>
    </source>
</evidence>
<evidence type="ECO:0000256" key="1">
    <source>
        <dbReference type="ARBA" id="ARBA00008279"/>
    </source>
</evidence>
<dbReference type="HAMAP" id="MF_00195">
    <property type="entry name" value="GTPase_Der"/>
    <property type="match status" value="1"/>
</dbReference>
<dbReference type="PANTHER" id="PTHR43834">
    <property type="entry name" value="GTPASE DER"/>
    <property type="match status" value="1"/>
</dbReference>
<comment type="caution">
    <text evidence="12">The sequence shown here is derived from an EMBL/GenBank/DDBJ whole genome shotgun (WGS) entry which is preliminary data.</text>
</comment>
<keyword evidence="13" id="KW-1185">Reference proteome</keyword>
<feature type="binding site" evidence="8">
    <location>
        <begin position="239"/>
        <end position="243"/>
    </location>
    <ligand>
        <name>GTP</name>
        <dbReference type="ChEBI" id="CHEBI:37565"/>
        <label>2</label>
    </ligand>
</feature>
<keyword evidence="6 8" id="KW-0342">GTP-binding</keyword>
<dbReference type="PIRSF" id="PIRSF006485">
    <property type="entry name" value="GTP-binding_EngA"/>
    <property type="match status" value="1"/>
</dbReference>
<accession>A0AAW9RI58</accession>
<protein>
    <recommendedName>
        <fullName evidence="2 8">GTPase Der</fullName>
    </recommendedName>
    <alternativeName>
        <fullName evidence="7 8">GTP-binding protein EngA</fullName>
    </alternativeName>
</protein>
<dbReference type="CDD" id="cd01895">
    <property type="entry name" value="EngA2"/>
    <property type="match status" value="1"/>
</dbReference>
<keyword evidence="4 10" id="KW-0677">Repeat</keyword>
<evidence type="ECO:0000256" key="6">
    <source>
        <dbReference type="ARBA" id="ARBA00023134"/>
    </source>
</evidence>
<comment type="similarity">
    <text evidence="1 8 9 10">Belongs to the TRAFAC class TrmE-Era-EngA-EngB-Septin-like GTPase superfamily. EngA (Der) GTPase family.</text>
</comment>
<dbReference type="GO" id="GO:0016787">
    <property type="term" value="F:hydrolase activity"/>
    <property type="evidence" value="ECO:0007669"/>
    <property type="project" value="UniProtKB-KW"/>
</dbReference>
<evidence type="ECO:0000256" key="9">
    <source>
        <dbReference type="PROSITE-ProRule" id="PRU01049"/>
    </source>
</evidence>
<dbReference type="InterPro" id="IPR006073">
    <property type="entry name" value="GTP-bd"/>
</dbReference>
<feature type="binding site" evidence="8">
    <location>
        <begin position="61"/>
        <end position="65"/>
    </location>
    <ligand>
        <name>GTP</name>
        <dbReference type="ChEBI" id="CHEBI:37565"/>
        <label>1</label>
    </ligand>
</feature>
<feature type="binding site" evidence="8">
    <location>
        <begin position="14"/>
        <end position="21"/>
    </location>
    <ligand>
        <name>GTP</name>
        <dbReference type="ChEBI" id="CHEBI:37565"/>
        <label>1</label>
    </ligand>
</feature>
<reference evidence="12 13" key="1">
    <citation type="submission" date="2024-02" db="EMBL/GenBank/DDBJ databases">
        <title>Genome analysis and characterization of Microbaculum marinisediminis sp. nov., isolated from marine sediment.</title>
        <authorList>
            <person name="Du Z.-J."/>
            <person name="Ye Y.-Q."/>
            <person name="Zhang Z.-R."/>
            <person name="Yuan S.-M."/>
            <person name="Zhang X.-Y."/>
        </authorList>
    </citation>
    <scope>NUCLEOTIDE SEQUENCE [LARGE SCALE GENOMIC DNA]</scope>
    <source>
        <strain evidence="12 13">SDUM1044001</strain>
    </source>
</reference>
<keyword evidence="3 8" id="KW-0690">Ribosome biogenesis</keyword>
<keyword evidence="12" id="KW-0378">Hydrolase</keyword>
<dbReference type="InterPro" id="IPR016484">
    <property type="entry name" value="GTPase_Der"/>
</dbReference>
<dbReference type="PRINTS" id="PR00326">
    <property type="entry name" value="GTP1OBG"/>
</dbReference>
<dbReference type="Pfam" id="PF14714">
    <property type="entry name" value="KH_dom-like"/>
    <property type="match status" value="1"/>
</dbReference>
<organism evidence="12 13">
    <name type="scientific">Microbaculum marinum</name>
    <dbReference type="NCBI Taxonomy" id="1764581"/>
    <lineage>
        <taxon>Bacteria</taxon>
        <taxon>Pseudomonadati</taxon>
        <taxon>Pseudomonadota</taxon>
        <taxon>Alphaproteobacteria</taxon>
        <taxon>Hyphomicrobiales</taxon>
        <taxon>Tepidamorphaceae</taxon>
        <taxon>Microbaculum</taxon>
    </lineage>
</organism>
<feature type="binding site" evidence="8">
    <location>
        <begin position="304"/>
        <end position="307"/>
    </location>
    <ligand>
        <name>GTP</name>
        <dbReference type="ChEBI" id="CHEBI:37565"/>
        <label>2</label>
    </ligand>
</feature>
<dbReference type="NCBIfam" id="TIGR00231">
    <property type="entry name" value="small_GTP"/>
    <property type="match status" value="2"/>
</dbReference>
<keyword evidence="5 8" id="KW-0547">Nucleotide-binding</keyword>
<dbReference type="FunFam" id="3.30.300.20:FF:000004">
    <property type="entry name" value="GTPase Der"/>
    <property type="match status" value="1"/>
</dbReference>
<dbReference type="InterPro" id="IPR032859">
    <property type="entry name" value="KH_dom-like"/>
</dbReference>
<evidence type="ECO:0000313" key="13">
    <source>
        <dbReference type="Proteomes" id="UP001378188"/>
    </source>
</evidence>
<dbReference type="EMBL" id="JAZHOF010000007">
    <property type="protein sequence ID" value="MEJ8573387.1"/>
    <property type="molecule type" value="Genomic_DNA"/>
</dbReference>
<dbReference type="GO" id="GO:0042254">
    <property type="term" value="P:ribosome biogenesis"/>
    <property type="evidence" value="ECO:0007669"/>
    <property type="project" value="UniProtKB-KW"/>
</dbReference>
<evidence type="ECO:0000256" key="7">
    <source>
        <dbReference type="ARBA" id="ARBA00032345"/>
    </source>
</evidence>
<comment type="subunit">
    <text evidence="8">Associates with the 50S ribosomal subunit.</text>
</comment>